<dbReference type="HOGENOM" id="CLU_010194_1_0_12"/>
<evidence type="ECO:0000313" key="2">
    <source>
        <dbReference type="EMBL" id="ADY14001.1"/>
    </source>
</evidence>
<dbReference type="KEGG" id="sbu:SpiBuddy_2182"/>
<dbReference type="PRINTS" id="PR00081">
    <property type="entry name" value="GDHRDH"/>
</dbReference>
<evidence type="ECO:0000256" key="1">
    <source>
        <dbReference type="ARBA" id="ARBA00006484"/>
    </source>
</evidence>
<dbReference type="AlphaFoldDB" id="F0RSV1"/>
<dbReference type="InterPro" id="IPR020904">
    <property type="entry name" value="Sc_DH/Rdtase_CS"/>
</dbReference>
<name>F0RSV1_SPHGB</name>
<dbReference type="eggNOG" id="COG1028">
    <property type="taxonomic scope" value="Bacteria"/>
</dbReference>
<sequence length="260" mass="27673">MKRFADNVLVVTGSAGDIGRAVALRFAREGAILALFDVRPSDATQAAVEAIGGEARSYRCDVTDAQSVQTAVNQVVSDFGKIDLLFNNAGYQGLFKKTHAYPQDDFFKVININLVGAFHVLRSVSEVMVKQGSGCIVNTASMAGVGVPPNMIAYGSSKAAIISMTKIAAKDLAPYGIRVNAISPAFMGPGVMWDRQVALQAQAGSPYYDSDPLVVEHQMVNEIPMHRLGDIKEIPGVVAFLMSDDASYITGENVRIAGGV</sequence>
<dbReference type="PRINTS" id="PR00080">
    <property type="entry name" value="SDRFAMILY"/>
</dbReference>
<evidence type="ECO:0000313" key="3">
    <source>
        <dbReference type="Proteomes" id="UP000008466"/>
    </source>
</evidence>
<dbReference type="EMBL" id="CP002541">
    <property type="protein sequence ID" value="ADY14001.1"/>
    <property type="molecule type" value="Genomic_DNA"/>
</dbReference>
<dbReference type="Proteomes" id="UP000008466">
    <property type="component" value="Chromosome"/>
</dbReference>
<dbReference type="GO" id="GO:0004316">
    <property type="term" value="F:3-oxoacyl-[acyl-carrier-protein] reductase (NADPH) activity"/>
    <property type="evidence" value="ECO:0007669"/>
    <property type="project" value="UniProtKB-EC"/>
</dbReference>
<dbReference type="CDD" id="cd05233">
    <property type="entry name" value="SDR_c"/>
    <property type="match status" value="1"/>
</dbReference>
<dbReference type="SUPFAM" id="SSF51735">
    <property type="entry name" value="NAD(P)-binding Rossmann-fold domains"/>
    <property type="match status" value="1"/>
</dbReference>
<dbReference type="Gene3D" id="3.40.50.720">
    <property type="entry name" value="NAD(P)-binding Rossmann-like Domain"/>
    <property type="match status" value="1"/>
</dbReference>
<dbReference type="FunFam" id="3.40.50.720:FF:000084">
    <property type="entry name" value="Short-chain dehydrogenase reductase"/>
    <property type="match status" value="1"/>
</dbReference>
<dbReference type="STRING" id="158189.SpiBuddy_2182"/>
<dbReference type="RefSeq" id="WP_013607850.1">
    <property type="nucleotide sequence ID" value="NC_015152.1"/>
</dbReference>
<dbReference type="InterPro" id="IPR002347">
    <property type="entry name" value="SDR_fam"/>
</dbReference>
<organism evidence="2 3">
    <name type="scientific">Sphaerochaeta globosa (strain ATCC BAA-1886 / DSM 22777 / Buddy)</name>
    <name type="common">Spirochaeta sp. (strain Buddy)</name>
    <dbReference type="NCBI Taxonomy" id="158189"/>
    <lineage>
        <taxon>Bacteria</taxon>
        <taxon>Pseudomonadati</taxon>
        <taxon>Spirochaetota</taxon>
        <taxon>Spirochaetia</taxon>
        <taxon>Spirochaetales</taxon>
        <taxon>Sphaerochaetaceae</taxon>
        <taxon>Sphaerochaeta</taxon>
    </lineage>
</organism>
<dbReference type="Pfam" id="PF13561">
    <property type="entry name" value="adh_short_C2"/>
    <property type="match status" value="1"/>
</dbReference>
<comment type="similarity">
    <text evidence="1">Belongs to the short-chain dehydrogenases/reductases (SDR) family.</text>
</comment>
<dbReference type="PANTHER" id="PTHR42760">
    <property type="entry name" value="SHORT-CHAIN DEHYDROGENASES/REDUCTASES FAMILY MEMBER"/>
    <property type="match status" value="1"/>
</dbReference>
<protein>
    <submittedName>
        <fullName evidence="2">3-oxoacyl-(Acyl-carrier-protein) reductase</fullName>
        <ecNumber evidence="2">1.1.1.100</ecNumber>
    </submittedName>
</protein>
<dbReference type="InterPro" id="IPR036291">
    <property type="entry name" value="NAD(P)-bd_dom_sf"/>
</dbReference>
<dbReference type="EC" id="1.1.1.100" evidence="2"/>
<keyword evidence="2" id="KW-0560">Oxidoreductase</keyword>
<keyword evidence="3" id="KW-1185">Reference proteome</keyword>
<dbReference type="PROSITE" id="PS00061">
    <property type="entry name" value="ADH_SHORT"/>
    <property type="match status" value="1"/>
</dbReference>
<reference evidence="3" key="1">
    <citation type="submission" date="2011-02" db="EMBL/GenBank/DDBJ databases">
        <title>Complete sequence of Spirochaeta sp. Buddy.</title>
        <authorList>
            <person name="Lucas S."/>
            <person name="Copeland A."/>
            <person name="Lapidus A."/>
            <person name="Cheng J.-F."/>
            <person name="Goodwin L."/>
            <person name="Pitluck S."/>
            <person name="Zeytun A."/>
            <person name="Detter J.C."/>
            <person name="Han C."/>
            <person name="Tapia R."/>
            <person name="Land M."/>
            <person name="Hauser L."/>
            <person name="Kyrpides N."/>
            <person name="Ivanova N."/>
            <person name="Mikhailova N."/>
            <person name="Pagani I."/>
            <person name="Ritalahti K.M."/>
            <person name="Loeffler F.E."/>
            <person name="Woyke T."/>
        </authorList>
    </citation>
    <scope>NUCLEOTIDE SEQUENCE [LARGE SCALE GENOMIC DNA]</scope>
    <source>
        <strain evidence="3">ATCC BAA-1886 / DSM 22777 / Buddy</strain>
    </source>
</reference>
<gene>
    <name evidence="2" type="ordered locus">SpiBuddy_2182</name>
</gene>
<proteinExistence type="inferred from homology"/>
<accession>F0RSV1</accession>